<dbReference type="InterPro" id="IPR005149">
    <property type="entry name" value="Tscrpt_reg_PadR_N"/>
</dbReference>
<dbReference type="InterPro" id="IPR036388">
    <property type="entry name" value="WH-like_DNA-bd_sf"/>
</dbReference>
<dbReference type="InterPro" id="IPR036390">
    <property type="entry name" value="WH_DNA-bd_sf"/>
</dbReference>
<evidence type="ECO:0000313" key="2">
    <source>
        <dbReference type="EMBL" id="PFG34654.1"/>
    </source>
</evidence>
<accession>A0A2A9E721</accession>
<dbReference type="Gene3D" id="1.10.10.10">
    <property type="entry name" value="Winged helix-like DNA-binding domain superfamily/Winged helix DNA-binding domain"/>
    <property type="match status" value="1"/>
</dbReference>
<gene>
    <name evidence="2" type="ORF">ATL42_2574</name>
</gene>
<sequence>MSRSLRRTPAMVDVLGCLLGAGEAVWGLSISAATGRPTGTVYPLLVRLEQASVVTSDWEPANDRPGPRRRFYALTPAGCDWASGVCAARQPARSSRPALRVVVA</sequence>
<organism evidence="2 3">
    <name type="scientific">Sanguibacter antarcticus</name>
    <dbReference type="NCBI Taxonomy" id="372484"/>
    <lineage>
        <taxon>Bacteria</taxon>
        <taxon>Bacillati</taxon>
        <taxon>Actinomycetota</taxon>
        <taxon>Actinomycetes</taxon>
        <taxon>Micrococcales</taxon>
        <taxon>Sanguibacteraceae</taxon>
        <taxon>Sanguibacter</taxon>
    </lineage>
</organism>
<dbReference type="SUPFAM" id="SSF46785">
    <property type="entry name" value="Winged helix' DNA-binding domain"/>
    <property type="match status" value="1"/>
</dbReference>
<evidence type="ECO:0000259" key="1">
    <source>
        <dbReference type="Pfam" id="PF03551"/>
    </source>
</evidence>
<dbReference type="Proteomes" id="UP000225548">
    <property type="component" value="Unassembled WGS sequence"/>
</dbReference>
<feature type="domain" description="Transcription regulator PadR N-terminal" evidence="1">
    <location>
        <begin position="38"/>
        <end position="78"/>
    </location>
</feature>
<keyword evidence="3" id="KW-1185">Reference proteome</keyword>
<dbReference type="Pfam" id="PF03551">
    <property type="entry name" value="PadR"/>
    <property type="match status" value="1"/>
</dbReference>
<protein>
    <submittedName>
        <fullName evidence="2">PadR family transcriptional regulator</fullName>
    </submittedName>
</protein>
<dbReference type="AlphaFoldDB" id="A0A2A9E721"/>
<comment type="caution">
    <text evidence="2">The sequence shown here is derived from an EMBL/GenBank/DDBJ whole genome shotgun (WGS) entry which is preliminary data.</text>
</comment>
<proteinExistence type="predicted"/>
<reference evidence="2 3" key="1">
    <citation type="submission" date="2017-10" db="EMBL/GenBank/DDBJ databases">
        <title>Sequencing the genomes of 1000 actinobacteria strains.</title>
        <authorList>
            <person name="Klenk H.-P."/>
        </authorList>
    </citation>
    <scope>NUCLEOTIDE SEQUENCE [LARGE SCALE GENOMIC DNA]</scope>
    <source>
        <strain evidence="2 3">DSM 18966</strain>
    </source>
</reference>
<evidence type="ECO:0000313" key="3">
    <source>
        <dbReference type="Proteomes" id="UP000225548"/>
    </source>
</evidence>
<dbReference type="EMBL" id="PDJG01000001">
    <property type="protein sequence ID" value="PFG34654.1"/>
    <property type="molecule type" value="Genomic_DNA"/>
</dbReference>
<name>A0A2A9E721_9MICO</name>
<dbReference type="OrthoDB" id="122286at2"/>